<dbReference type="InterPro" id="IPR002347">
    <property type="entry name" value="SDR_fam"/>
</dbReference>
<dbReference type="Pfam" id="PF13561">
    <property type="entry name" value="adh_short_C2"/>
    <property type="match status" value="1"/>
</dbReference>
<dbReference type="PRINTS" id="PR00081">
    <property type="entry name" value="GDHRDH"/>
</dbReference>
<dbReference type="PANTHER" id="PTHR43639">
    <property type="entry name" value="OXIDOREDUCTASE, SHORT-CHAIN DEHYDROGENASE/REDUCTASE FAMILY (AFU_ORTHOLOGUE AFUA_5G02870)"/>
    <property type="match status" value="1"/>
</dbReference>
<name>A0A0C4YT92_9BURK</name>
<dbReference type="CDD" id="cd05233">
    <property type="entry name" value="SDR_c"/>
    <property type="match status" value="1"/>
</dbReference>
<reference evidence="4 5" key="1">
    <citation type="journal article" date="2015" name="Genome Announc.">
        <title>Complete Genome Sequence of Cupriavidus basilensis 4G11, Isolated from the Oak Ridge Field Research Center Site.</title>
        <authorList>
            <person name="Ray J."/>
            <person name="Waters R.J."/>
            <person name="Skerker J.M."/>
            <person name="Kuehl J.V."/>
            <person name="Price M.N."/>
            <person name="Huang J."/>
            <person name="Chakraborty R."/>
            <person name="Arkin A.P."/>
            <person name="Deutschbauer A."/>
        </authorList>
    </citation>
    <scope>NUCLEOTIDE SEQUENCE [LARGE SCALE GENOMIC DNA]</scope>
    <source>
        <strain evidence="4">4G11</strain>
    </source>
</reference>
<dbReference type="PANTHER" id="PTHR43639:SF1">
    <property type="entry name" value="SHORT-CHAIN DEHYDROGENASE_REDUCTASE FAMILY PROTEIN"/>
    <property type="match status" value="1"/>
</dbReference>
<accession>A0A0C4YT92</accession>
<dbReference type="FunFam" id="3.40.50.720:FF:000084">
    <property type="entry name" value="Short-chain dehydrogenase reductase"/>
    <property type="match status" value="1"/>
</dbReference>
<comment type="similarity">
    <text evidence="1">Belongs to the short-chain dehydrogenases/reductases (SDR) family.</text>
</comment>
<proteinExistence type="inferred from homology"/>
<keyword evidence="5" id="KW-1185">Reference proteome</keyword>
<dbReference type="GO" id="GO:0016491">
    <property type="term" value="F:oxidoreductase activity"/>
    <property type="evidence" value="ECO:0007669"/>
    <property type="project" value="UniProtKB-KW"/>
</dbReference>
<dbReference type="InterPro" id="IPR057326">
    <property type="entry name" value="KR_dom"/>
</dbReference>
<feature type="domain" description="Ketoreductase" evidence="3">
    <location>
        <begin position="9"/>
        <end position="187"/>
    </location>
</feature>
<dbReference type="PRINTS" id="PR00080">
    <property type="entry name" value="SDRFAMILY"/>
</dbReference>
<dbReference type="Proteomes" id="UP000031843">
    <property type="component" value="Chromosome secondary"/>
</dbReference>
<protein>
    <submittedName>
        <fullName evidence="4">Short chain dehydrogenase</fullName>
    </submittedName>
</protein>
<dbReference type="EMBL" id="CP010537">
    <property type="protein sequence ID" value="AJG23891.1"/>
    <property type="molecule type" value="Genomic_DNA"/>
</dbReference>
<organism evidence="4 5">
    <name type="scientific">Cupriavidus basilensis</name>
    <dbReference type="NCBI Taxonomy" id="68895"/>
    <lineage>
        <taxon>Bacteria</taxon>
        <taxon>Pseudomonadati</taxon>
        <taxon>Pseudomonadota</taxon>
        <taxon>Betaproteobacteria</taxon>
        <taxon>Burkholderiales</taxon>
        <taxon>Burkholderiaceae</taxon>
        <taxon>Cupriavidus</taxon>
    </lineage>
</organism>
<dbReference type="InterPro" id="IPR036291">
    <property type="entry name" value="NAD(P)-bd_dom_sf"/>
</dbReference>
<dbReference type="AlphaFoldDB" id="A0A0C4YT92"/>
<keyword evidence="2" id="KW-0560">Oxidoreductase</keyword>
<dbReference type="STRING" id="68895.RR42_s2309"/>
<dbReference type="NCBIfam" id="NF005893">
    <property type="entry name" value="PRK07856.1"/>
    <property type="match status" value="1"/>
</dbReference>
<dbReference type="SMART" id="SM00822">
    <property type="entry name" value="PKS_KR"/>
    <property type="match status" value="1"/>
</dbReference>
<dbReference type="SUPFAM" id="SSF51735">
    <property type="entry name" value="NAD(P)-binding Rossmann-fold domains"/>
    <property type="match status" value="1"/>
</dbReference>
<dbReference type="KEGG" id="cbw:RR42_s2309"/>
<gene>
    <name evidence="4" type="ORF">RR42_s2309</name>
</gene>
<evidence type="ECO:0000313" key="5">
    <source>
        <dbReference type="Proteomes" id="UP000031843"/>
    </source>
</evidence>
<dbReference type="OrthoDB" id="9806974at2"/>
<evidence type="ECO:0000256" key="2">
    <source>
        <dbReference type="ARBA" id="ARBA00023002"/>
    </source>
</evidence>
<evidence type="ECO:0000256" key="1">
    <source>
        <dbReference type="ARBA" id="ARBA00006484"/>
    </source>
</evidence>
<sequence>MTGFDFSGKTVLVTGGARGIGRGIAEGFLAAGARVFTCGRTPPETGGGKPRQAEFISADIRDAEQVESLLTRIVDSAGSLDIVIHNAGGAPFALAAHASPRLMESIIRLNLVAPLQLAQRANARMQAQACGGTQIFIGSISALRPSPGTAAYGAAKAGILSAVRSLAVEWAPRVRVTAVSPGLVLTEAAQQQHYGDPAALRQVADTVPLGRLADPRDIADACLFLASPHAAYVSGANLVIDGGGERPAFLDAAARHAG</sequence>
<dbReference type="Gene3D" id="3.40.50.720">
    <property type="entry name" value="NAD(P)-binding Rossmann-like Domain"/>
    <property type="match status" value="1"/>
</dbReference>
<evidence type="ECO:0000259" key="3">
    <source>
        <dbReference type="SMART" id="SM00822"/>
    </source>
</evidence>
<evidence type="ECO:0000313" key="4">
    <source>
        <dbReference type="EMBL" id="AJG23891.1"/>
    </source>
</evidence>
<dbReference type="RefSeq" id="WP_043355859.1">
    <property type="nucleotide sequence ID" value="NZ_CP010537.1"/>
</dbReference>